<feature type="domain" description="Fibronectin type-III" evidence="16">
    <location>
        <begin position="1856"/>
        <end position="1947"/>
    </location>
</feature>
<feature type="region of interest" description="Disordered" evidence="13">
    <location>
        <begin position="268"/>
        <end position="300"/>
    </location>
</feature>
<feature type="domain" description="Fibronectin type-III" evidence="16">
    <location>
        <begin position="1145"/>
        <end position="1239"/>
    </location>
</feature>
<dbReference type="Pfam" id="PF24562">
    <property type="entry name" value="CysR_MRC2_N"/>
    <property type="match status" value="1"/>
</dbReference>
<evidence type="ECO:0000256" key="7">
    <source>
        <dbReference type="ARBA" id="ARBA00022912"/>
    </source>
</evidence>
<dbReference type="InterPro" id="IPR000387">
    <property type="entry name" value="Tyr_Pase_dom"/>
</dbReference>
<dbReference type="GO" id="GO:0043235">
    <property type="term" value="C:receptor complex"/>
    <property type="evidence" value="ECO:0007669"/>
    <property type="project" value="TreeGrafter"/>
</dbReference>
<dbReference type="PANTHER" id="PTHR46957">
    <property type="entry name" value="CYTOKINE RECEPTOR"/>
    <property type="match status" value="1"/>
</dbReference>
<evidence type="ECO:0000256" key="12">
    <source>
        <dbReference type="ARBA" id="ARBA00051722"/>
    </source>
</evidence>
<comment type="similarity">
    <text evidence="11">Belongs to the protein-tyrosine phosphatase family. Receptor class 3 subfamily.</text>
</comment>
<feature type="domain" description="Fibronectin type-III" evidence="16">
    <location>
        <begin position="786"/>
        <end position="879"/>
    </location>
</feature>
<keyword evidence="18" id="KW-1185">Reference proteome</keyword>
<dbReference type="CDD" id="cd00063">
    <property type="entry name" value="FN3"/>
    <property type="match status" value="7"/>
</dbReference>
<dbReference type="GO" id="GO:0004725">
    <property type="term" value="F:protein tyrosine phosphatase activity"/>
    <property type="evidence" value="ECO:0007669"/>
    <property type="project" value="UniProtKB-EC"/>
</dbReference>
<accession>A0AA47N5N5</accession>
<dbReference type="Gene3D" id="2.60.40.10">
    <property type="entry name" value="Immunoglobulins"/>
    <property type="match status" value="14"/>
</dbReference>
<keyword evidence="3" id="KW-0812">Transmembrane</keyword>
<dbReference type="InterPro" id="IPR035992">
    <property type="entry name" value="Ricin_B-like_lectins"/>
</dbReference>
<dbReference type="SMART" id="SM00194">
    <property type="entry name" value="PTPc"/>
    <property type="match status" value="1"/>
</dbReference>
<dbReference type="GO" id="GO:0032502">
    <property type="term" value="P:developmental process"/>
    <property type="evidence" value="ECO:0007669"/>
    <property type="project" value="UniProtKB-ARBA"/>
</dbReference>
<organism evidence="17 18">
    <name type="scientific">Merluccius polli</name>
    <name type="common">Benguela hake</name>
    <name type="synonym">Merluccius cadenati</name>
    <dbReference type="NCBI Taxonomy" id="89951"/>
    <lineage>
        <taxon>Eukaryota</taxon>
        <taxon>Metazoa</taxon>
        <taxon>Chordata</taxon>
        <taxon>Craniata</taxon>
        <taxon>Vertebrata</taxon>
        <taxon>Euteleostomi</taxon>
        <taxon>Actinopterygii</taxon>
        <taxon>Neopterygii</taxon>
        <taxon>Teleostei</taxon>
        <taxon>Neoteleostei</taxon>
        <taxon>Acanthomorphata</taxon>
        <taxon>Zeiogadaria</taxon>
        <taxon>Gadariae</taxon>
        <taxon>Gadiformes</taxon>
        <taxon>Gadoidei</taxon>
        <taxon>Merlucciidae</taxon>
        <taxon>Merluccius</taxon>
    </lineage>
</organism>
<keyword evidence="9" id="KW-0472">Membrane</keyword>
<protein>
    <recommendedName>
        <fullName evidence="2">protein-tyrosine-phosphatase</fullName>
        <ecNumber evidence="2">3.1.3.48</ecNumber>
    </recommendedName>
</protein>
<evidence type="ECO:0000256" key="1">
    <source>
        <dbReference type="ARBA" id="ARBA00004479"/>
    </source>
</evidence>
<dbReference type="CDD" id="cd14617">
    <property type="entry name" value="R-PTPc-B"/>
    <property type="match status" value="1"/>
</dbReference>
<comment type="subcellular location">
    <subcellularLocation>
        <location evidence="1">Membrane</location>
        <topology evidence="1">Single-pass type I membrane protein</topology>
    </subcellularLocation>
</comment>
<dbReference type="Gene3D" id="3.90.190.10">
    <property type="entry name" value="Protein tyrosine phosphatase superfamily"/>
    <property type="match status" value="1"/>
</dbReference>
<evidence type="ECO:0000256" key="3">
    <source>
        <dbReference type="ARBA" id="ARBA00022692"/>
    </source>
</evidence>
<feature type="domain" description="Fibronectin type-III" evidence="16">
    <location>
        <begin position="1414"/>
        <end position="1501"/>
    </location>
</feature>
<keyword evidence="6" id="KW-0378">Hydrolase</keyword>
<dbReference type="Pfam" id="PF00041">
    <property type="entry name" value="fn3"/>
    <property type="match status" value="13"/>
</dbReference>
<feature type="region of interest" description="Disordered" evidence="13">
    <location>
        <begin position="319"/>
        <end position="342"/>
    </location>
</feature>
<evidence type="ECO:0000259" key="14">
    <source>
        <dbReference type="PROSITE" id="PS50055"/>
    </source>
</evidence>
<feature type="domain" description="Fibronectin type-III" evidence="16">
    <location>
        <begin position="1587"/>
        <end position="1681"/>
    </location>
</feature>
<dbReference type="InterPro" id="IPR016130">
    <property type="entry name" value="Tyr_Pase_AS"/>
</dbReference>
<dbReference type="SMART" id="SM00404">
    <property type="entry name" value="PTPc_motif"/>
    <property type="match status" value="1"/>
</dbReference>
<keyword evidence="5" id="KW-0677">Repeat</keyword>
<dbReference type="InterPro" id="IPR013783">
    <property type="entry name" value="Ig-like_fold"/>
</dbReference>
<feature type="domain" description="Tyrosine specific protein phosphatases" evidence="15">
    <location>
        <begin position="2566"/>
        <end position="2642"/>
    </location>
</feature>
<dbReference type="Proteomes" id="UP001174136">
    <property type="component" value="Unassembled WGS sequence"/>
</dbReference>
<dbReference type="InterPro" id="IPR036116">
    <property type="entry name" value="FN3_sf"/>
</dbReference>
<evidence type="ECO:0000259" key="16">
    <source>
        <dbReference type="PROSITE" id="PS50853"/>
    </source>
</evidence>
<evidence type="ECO:0000313" key="17">
    <source>
        <dbReference type="EMBL" id="KAK0152335.1"/>
    </source>
</evidence>
<name>A0AA47N5N5_MERPO</name>
<dbReference type="PROSITE" id="PS50231">
    <property type="entry name" value="RICIN_B_LECTIN"/>
    <property type="match status" value="1"/>
</dbReference>
<evidence type="ECO:0000256" key="2">
    <source>
        <dbReference type="ARBA" id="ARBA00013064"/>
    </source>
</evidence>
<keyword evidence="7" id="KW-0904">Protein phosphatase</keyword>
<feature type="domain" description="Tyrosine-protein phosphatase" evidence="14">
    <location>
        <begin position="2391"/>
        <end position="2651"/>
    </location>
</feature>
<dbReference type="InterPro" id="IPR000242">
    <property type="entry name" value="PTP_cat"/>
</dbReference>
<evidence type="ECO:0000256" key="8">
    <source>
        <dbReference type="ARBA" id="ARBA00022989"/>
    </source>
</evidence>
<evidence type="ECO:0000256" key="10">
    <source>
        <dbReference type="ARBA" id="ARBA00023180"/>
    </source>
</evidence>
<evidence type="ECO:0000256" key="11">
    <source>
        <dbReference type="ARBA" id="ARBA00025789"/>
    </source>
</evidence>
<dbReference type="FunFam" id="2.60.40.10:FF:000369">
    <property type="entry name" value="Protein tyrosine phosphatase, receptor type B"/>
    <property type="match status" value="11"/>
</dbReference>
<comment type="caution">
    <text evidence="17">The sequence shown here is derived from an EMBL/GenBank/DDBJ whole genome shotgun (WGS) entry which is preliminary data.</text>
</comment>
<dbReference type="PRINTS" id="PR00700">
    <property type="entry name" value="PRTYPHPHTASE"/>
</dbReference>
<dbReference type="PROSITE" id="PS50056">
    <property type="entry name" value="TYR_PHOSPHATASE_2"/>
    <property type="match status" value="1"/>
</dbReference>
<evidence type="ECO:0000313" key="18">
    <source>
        <dbReference type="Proteomes" id="UP001174136"/>
    </source>
</evidence>
<dbReference type="PANTHER" id="PTHR46957:SF2">
    <property type="entry name" value="RECEPTOR-TYPE TYROSINE-PROTEIN PHOSPHATASE BETA"/>
    <property type="match status" value="1"/>
</dbReference>
<dbReference type="PROSITE" id="PS50853">
    <property type="entry name" value="FN3"/>
    <property type="match status" value="9"/>
</dbReference>
<feature type="domain" description="Fibronectin type-III" evidence="16">
    <location>
        <begin position="1766"/>
        <end position="1855"/>
    </location>
</feature>
<dbReference type="FunFam" id="3.90.190.10:FF:000009">
    <property type="entry name" value="Receptor-type tyrosine-protein phosphatase beta"/>
    <property type="match status" value="1"/>
</dbReference>
<keyword evidence="8" id="KW-1133">Transmembrane helix</keyword>
<evidence type="ECO:0000256" key="4">
    <source>
        <dbReference type="ARBA" id="ARBA00022729"/>
    </source>
</evidence>
<dbReference type="Pfam" id="PF18861">
    <property type="entry name" value="PTP_tm"/>
    <property type="match status" value="1"/>
</dbReference>
<dbReference type="InterPro" id="IPR041201">
    <property type="entry name" value="PTPRJ_TM"/>
</dbReference>
<keyword evidence="10" id="KW-0325">Glycoprotein</keyword>
<evidence type="ECO:0000256" key="13">
    <source>
        <dbReference type="SAM" id="MobiDB-lite"/>
    </source>
</evidence>
<dbReference type="EMBL" id="JAOPHQ010001132">
    <property type="protein sequence ID" value="KAK0152335.1"/>
    <property type="molecule type" value="Genomic_DNA"/>
</dbReference>
<dbReference type="InterPro" id="IPR050713">
    <property type="entry name" value="RTP_Phos/Ushers"/>
</dbReference>
<evidence type="ECO:0000256" key="9">
    <source>
        <dbReference type="ARBA" id="ARBA00023136"/>
    </source>
</evidence>
<dbReference type="InterPro" id="IPR003961">
    <property type="entry name" value="FN3_dom"/>
</dbReference>
<dbReference type="PROSITE" id="PS00383">
    <property type="entry name" value="TYR_PHOSPHATASE_1"/>
    <property type="match status" value="1"/>
</dbReference>
<dbReference type="GO" id="GO:0016020">
    <property type="term" value="C:membrane"/>
    <property type="evidence" value="ECO:0007669"/>
    <property type="project" value="UniProtKB-SubCell"/>
</dbReference>
<feature type="domain" description="Fibronectin type-III" evidence="16">
    <location>
        <begin position="880"/>
        <end position="971"/>
    </location>
</feature>
<sequence>MTGNCLFAAAFVIVENPKKLCLSTDKLTVILGKCDPTNSAQQWEWTSGMQLLHVKSSRCLWANSSGNLPQDARLVRLSQCEGAPAWRCYDSRGTFGLAETPEMYLRKAGTRAVIHDDPRYSNWTKYTADSGATQVISSLCEEQDTSLVSTSVYSSTHKPLGASSSADSILKTAAITDLNEQWTNTATTNRITKHISKPTSKNSTSLNRIATSVTDVILDRTKRATITQSVPGVSTSVTKLSVLDNSTLAAPSSSQSLSTADASADVSSANAAGLQTPATGTRGGTEMLPAHRDPLTSAHGYMPVSTAATSASLASATISSEPRASGKTDSAVPSEALSATSDADVAATGVGSLSTPVDVANTMSNLPSAQTQVIHTTTSGNISTASIETDGRAMSKPAPLATVDHFTDTEGTDTVQLTADESYATFITFTHHRDSRAPYYNTSTFHHDSRAPYYNTSTFHHDSRAPYYNTSTFHHDSRAPYYNTSTFHHDSRAPYYNASTFHHDSHAPYYNTSTFHHDSHAPYYNTSTFHHDSHAPYYNTSTFHHDSHAPYYNTSTFHHDSHAPYYNPPTFHHDSHAPYYNTSTFHHDIHTPYYSTSTFHHDSHAPYYNTSTFHHDSHAPYTSTFHHDSHTSYYNTPTFHHDSHAPYYNAFTFHDDNNAPFYNAPTFHHDSHVPYYNAPTHHLIQTTEAALCSVNITEINAGADRVVLKVTTPGTGCNFTVSHGGAARQACVPAGRRGGGAAHRCEARPLEAGTLYGLAVRAGDDGEEARVAVRTDPLPPSGLDIQPDQAQYKSSVQEHGGTSGLRVFWKPSSGHVDWYDVLLKERSGPRSSTRVAGSAALQSGFINLTPGTSYSVGVAATSGNKSSPAIWRETATAPSTVSSLQVSASSDPDGLSVSWLSGPGRVELLRVVLSDQEGVVLGNRTVSNDTNSTVFTNLQPGTFYTVTVVTEAVGLQSALSTQVTTVPAAVSHLMLHNNGSTDSLIASWVPARGLVDSYLVTLLGLGLTIVERRLTANTTQVLLQHLVPGQEYQLSVTTQAGDQATQSSTAARTVPDQVSQLTMSALDSSSLRVSWAPPRGQCDHYHLLLWNGSLALVNQTLGHMITQYIFSGAELGLVVGRIYRAEVTVQSGLLGNTASCQGRLAPRAVQQLVFRHSDETTLSVLWGRPVGEWDGFNLVLRQVEPAAVVSERTLPWEARECTFNVLTPGRQYTVTVTTSSGNLSSSVSVSGWTTPSQVSRLQLYNAGTTDSLRARWERARGDLDSYRVLLVHDSSVIKNESVGPDMRSLSFPGLRPGALYSVVVTTMRAGQLSRQTVAEGRTVPAAVGEVTVSNNGRMDFLSVSWRPAQGDVDGYLVSLRDQEKTVHTLAVSKSSPQCVFNSLVSGRLYNISITTRCGAYENHTIVQERTKPSGVQNPTATHAARDNYLKVYWHHAAGDFDSYQVVIKHNNIFHQNQTLAKTLNECVFTGLVPGRLYSVLVITWSGDYETSVPTHGRTIPAVVRVLTLSGRGTDYLRITWSAALGDVDHYEVQLLFNDMNVLPPITLGSGVGECVLSSLTPGRMYKILVSTFSGPNQKALFIEGRTVPSKVKSLYISNNGESSSLTVSWTPGQGEVDSYLVSLHRAGHSLDTQSIPKHHNELSFNSLQPGQLYDVTVQSISGDLVNNSTASARTVPSAVSGLQVDSQKTTCSLQVTWQQALGVADGYRLEVLDGRGVLVTNSSQPYGRTQYRFDQLTPGRKYRVVVSTTSGGVCSQGVSGEAHPAAVSELSIQSNTTSSLSFQWSPPEGDFESYDIYLFNGDDRLQEQLKGQSAIQQCSFQGLVPGAPYKMMVQTRSEELINDSGSVIWARTVPEAVRSLQTHITNRSEDLKVSWLRPQGELSRYLLSLYTADGAQQAQQPLGSEVTEYIFQGLVPGRRYQVVALTCSGDLVNSASTAGRTAPRPPASLFGRVTNASVEVTWSGPKDSVYDDFDLQWVPRDMLSVVNPYHNRTSGSRILRGFYPGRLYNLSLRTVSGATEAGAKPTYSLPIYKSIRTKPERVHGLHCRPQSSTSISCSWGAPEADYDSYTIECQDSRTLVYSQRTSRDSTIYLISQLEPHKHYTVSVKVISDRMVSEAAQDSVVTMIDRPPLPPPSIRVSDRVISKSSIMFKFNCSWFSDINGAVRYFTVVVTESEDSETVQPDQQHPLPSYMDYKTNSSVKSYQTAYFPSHCAEGPDIATQSFNISLGTGMDRLGGHCDSQDRELRDPHLEKESKHFCDGPLKPKTAYRLSVRAYTQLLDDHQNAADSPLFTDTYLSLPFVTEAEPVSGVIEGVSAGLFLIAVMIGVTALLVCRQKARKVSVEERPVVRMSMRRERPPSSGVYVGVRGPIKIMNFDGHFSKLQADSNYFLSEEFEDLKEVGRNQPLDTALLPENRGKNRYNNILPYDSTRVKLACVDDDPCSDYINASYIPGNNFRREYIATQGPLPGTKDDFWKMVWEQNVHNVVMVTQCVEKGRVKCDHYWPFDHDPLYYGDLIVQMLSESVLPEWTIREFKICSEDQLNYSRLVRQFHYTVWPDHGVPETTQSLIQFVRTVRDYINRTPGSGPTVVHCSAGVGRTGTFIVLDRVLQQLDTKDMLDIYGAVFDLRLHRSHMVQTECQYAYLHQCVRDVLRARKLRREQENLLYPIYENVHHDTHRGTCFIPPFRTCDECTGGL</sequence>
<proteinExistence type="inferred from homology"/>
<dbReference type="Pfam" id="PF00102">
    <property type="entry name" value="Y_phosphatase"/>
    <property type="match status" value="1"/>
</dbReference>
<dbReference type="InterPro" id="IPR029021">
    <property type="entry name" value="Prot-tyrosine_phosphatase-like"/>
</dbReference>
<dbReference type="EC" id="3.1.3.48" evidence="2"/>
<keyword evidence="4" id="KW-0732">Signal</keyword>
<reference evidence="17" key="1">
    <citation type="journal article" date="2023" name="Front. Mar. Sci.">
        <title>A new Merluccius polli reference genome to investigate the effects of global change in West African waters.</title>
        <authorList>
            <person name="Mateo J.L."/>
            <person name="Blanco-Fernandez C."/>
            <person name="Garcia-Vazquez E."/>
            <person name="Machado-Schiaffino G."/>
        </authorList>
    </citation>
    <scope>NUCLEOTIDE SEQUENCE</scope>
    <source>
        <strain evidence="17">C29</strain>
        <tissue evidence="17">Fin</tissue>
    </source>
</reference>
<feature type="domain" description="Fibronectin type-III" evidence="16">
    <location>
        <begin position="2038"/>
        <end position="2130"/>
    </location>
</feature>
<feature type="domain" description="Fibronectin type-III" evidence="16">
    <location>
        <begin position="1326"/>
        <end position="1413"/>
    </location>
</feature>
<evidence type="ECO:0000256" key="6">
    <source>
        <dbReference type="ARBA" id="ARBA00022801"/>
    </source>
</evidence>
<keyword evidence="17" id="KW-0675">Receptor</keyword>
<dbReference type="InterPro" id="IPR000772">
    <property type="entry name" value="Ricin_B_lectin"/>
</dbReference>
<dbReference type="InterPro" id="IPR003595">
    <property type="entry name" value="Tyr_Pase_cat"/>
</dbReference>
<dbReference type="SUPFAM" id="SSF49265">
    <property type="entry name" value="Fibronectin type III"/>
    <property type="match status" value="14"/>
</dbReference>
<comment type="catalytic activity">
    <reaction evidence="12">
        <text>O-phospho-L-tyrosyl-[protein] + H2O = L-tyrosyl-[protein] + phosphate</text>
        <dbReference type="Rhea" id="RHEA:10684"/>
        <dbReference type="Rhea" id="RHEA-COMP:10136"/>
        <dbReference type="Rhea" id="RHEA-COMP:20101"/>
        <dbReference type="ChEBI" id="CHEBI:15377"/>
        <dbReference type="ChEBI" id="CHEBI:43474"/>
        <dbReference type="ChEBI" id="CHEBI:46858"/>
        <dbReference type="ChEBI" id="CHEBI:61978"/>
        <dbReference type="EC" id="3.1.3.48"/>
    </reaction>
</comment>
<dbReference type="Gene3D" id="2.80.10.50">
    <property type="match status" value="1"/>
</dbReference>
<dbReference type="SUPFAM" id="SSF52799">
    <property type="entry name" value="(Phosphotyrosine protein) phosphatases II"/>
    <property type="match status" value="1"/>
</dbReference>
<dbReference type="PROSITE" id="PS50055">
    <property type="entry name" value="TYR_PHOSPHATASE_PTP"/>
    <property type="match status" value="1"/>
</dbReference>
<evidence type="ECO:0000259" key="15">
    <source>
        <dbReference type="PROSITE" id="PS50056"/>
    </source>
</evidence>
<gene>
    <name evidence="17" type="primary">PTPRB</name>
    <name evidence="17" type="ORF">N1851_006246</name>
</gene>
<dbReference type="SMART" id="SM00060">
    <property type="entry name" value="FN3"/>
    <property type="match status" value="16"/>
</dbReference>
<dbReference type="SUPFAM" id="SSF50370">
    <property type="entry name" value="Ricin B-like lectins"/>
    <property type="match status" value="1"/>
</dbReference>
<evidence type="ECO:0000256" key="5">
    <source>
        <dbReference type="ARBA" id="ARBA00022737"/>
    </source>
</evidence>